<reference evidence="3" key="1">
    <citation type="submission" date="2017-02" db="UniProtKB">
        <authorList>
            <consortium name="WormBaseParasite"/>
        </authorList>
    </citation>
    <scope>IDENTIFICATION</scope>
</reference>
<reference evidence="1 2" key="2">
    <citation type="submission" date="2018-11" db="EMBL/GenBank/DDBJ databases">
        <authorList>
            <consortium name="Pathogen Informatics"/>
        </authorList>
    </citation>
    <scope>NUCLEOTIDE SEQUENCE [LARGE SCALE GENOMIC DNA]</scope>
</reference>
<organism evidence="3">
    <name type="scientific">Brugia timori</name>
    <dbReference type="NCBI Taxonomy" id="42155"/>
    <lineage>
        <taxon>Eukaryota</taxon>
        <taxon>Metazoa</taxon>
        <taxon>Ecdysozoa</taxon>
        <taxon>Nematoda</taxon>
        <taxon>Chromadorea</taxon>
        <taxon>Rhabditida</taxon>
        <taxon>Spirurina</taxon>
        <taxon>Spiruromorpha</taxon>
        <taxon>Filarioidea</taxon>
        <taxon>Onchocercidae</taxon>
        <taxon>Brugia</taxon>
    </lineage>
</organism>
<dbReference type="WBParaSite" id="BTMF_0000107101-mRNA-1">
    <property type="protein sequence ID" value="BTMF_0000107101-mRNA-1"/>
    <property type="gene ID" value="BTMF_0000107101"/>
</dbReference>
<evidence type="ECO:0000313" key="1">
    <source>
        <dbReference type="EMBL" id="VDO07648.1"/>
    </source>
</evidence>
<evidence type="ECO:0000313" key="3">
    <source>
        <dbReference type="WBParaSite" id="BTMF_0000107101-mRNA-1"/>
    </source>
</evidence>
<dbReference type="Proteomes" id="UP000280834">
    <property type="component" value="Unassembled WGS sequence"/>
</dbReference>
<dbReference type="AlphaFoldDB" id="A0A0R3Q449"/>
<dbReference type="STRING" id="42155.A0A0R3Q449"/>
<sequence length="45" mass="4950">MTPVGGPPVRGPMPFPYPPMGAPMGPPMMMRPPFMMPTGPRREIR</sequence>
<keyword evidence="2" id="KW-1185">Reference proteome</keyword>
<gene>
    <name evidence="1" type="ORF">BTMF_LOCUS431</name>
</gene>
<proteinExistence type="predicted"/>
<evidence type="ECO:0000313" key="2">
    <source>
        <dbReference type="Proteomes" id="UP000280834"/>
    </source>
</evidence>
<protein>
    <submittedName>
        <fullName evidence="3">U1 small nuclear ribonucleoprotein C</fullName>
    </submittedName>
</protein>
<dbReference type="EMBL" id="UZAG01000223">
    <property type="protein sequence ID" value="VDO07648.1"/>
    <property type="molecule type" value="Genomic_DNA"/>
</dbReference>
<name>A0A0R3Q449_9BILA</name>
<accession>A0A0R3Q449</accession>